<dbReference type="InterPro" id="IPR025841">
    <property type="entry name" value="CP_ATPgrasp_2"/>
</dbReference>
<dbReference type="PANTHER" id="PTHR34595:SF7">
    <property type="entry name" value="SLL1039 PROTEIN"/>
    <property type="match status" value="1"/>
</dbReference>
<reference evidence="3" key="1">
    <citation type="submission" date="2018-10" db="EMBL/GenBank/DDBJ databases">
        <authorList>
            <person name="Peiro R."/>
            <person name="Begona"/>
            <person name="Cbmso G."/>
            <person name="Lopez M."/>
            <person name="Gonzalez S."/>
            <person name="Sacristan E."/>
            <person name="Castillo E."/>
        </authorList>
    </citation>
    <scope>NUCLEOTIDE SEQUENCE [LARGE SCALE GENOMIC DNA]</scope>
</reference>
<dbReference type="Gene3D" id="3.40.50.11290">
    <property type="match status" value="1"/>
</dbReference>
<comment type="caution">
    <text evidence="2">The sequence shown here is derived from an EMBL/GenBank/DDBJ whole genome shotgun (WGS) entry which is preliminary data.</text>
</comment>
<sequence>MADCFDEMRGANGEIRPAYAGLDAWLRDLEPDVLEQRRQEAELLFRRIGITFAVYGEADSTERLIPFDVIPRILGAAEWDLLRRGLTQRVKAINLYLKDIYGRREILKAGLIPEDLVFQNQVFRPEMNAQKVPHDVYVHIAGIDIVRVDAKTFYVLEDNARTPSGVSYMLENREIMMRLFPDLFSRYRVAPVENYPDELLATLKSVAPDTAAADPTVVLLTPGIYNSAYFEHSFLADKLGIELVEGRDLLVKGGVVYMRTTEGPKRVDVIYRRVDDDFLDPLAFRPDSTLGVPGLMSAYQAGQVTLANAVGTGIADDKAIYSYMPEILRFYLGEEPILQNVPTWRCRDPDDLAYVLDHLPELVVKEVHGSGGYGMLVGPMADKGRIAAFRTRIEADPKNYIAQPTLALSTCPTWVERGVAPRHIDLRPFVLTGRDAVRIVPGGLTRVALQRGSLVVNSSQGGGTKDTWVLDT</sequence>
<proteinExistence type="predicted"/>
<dbReference type="Pfam" id="PF14403">
    <property type="entry name" value="CP_ATPgrasp_2"/>
    <property type="match status" value="1"/>
</dbReference>
<accession>A0A327KB28</accession>
<dbReference type="OrthoDB" id="9804079at2"/>
<evidence type="ECO:0000313" key="3">
    <source>
        <dbReference type="Proteomes" id="UP000289200"/>
    </source>
</evidence>
<evidence type="ECO:0000313" key="2">
    <source>
        <dbReference type="EMBL" id="VCU08087.1"/>
    </source>
</evidence>
<dbReference type="EMBL" id="UWOC01000110">
    <property type="protein sequence ID" value="VCU08087.1"/>
    <property type="molecule type" value="Genomic_DNA"/>
</dbReference>
<dbReference type="SUPFAM" id="SSF56059">
    <property type="entry name" value="Glutathione synthetase ATP-binding domain-like"/>
    <property type="match status" value="1"/>
</dbReference>
<dbReference type="PANTHER" id="PTHR34595">
    <property type="entry name" value="BLR5612 PROTEIN"/>
    <property type="match status" value="1"/>
</dbReference>
<dbReference type="RefSeq" id="WP_111384392.1">
    <property type="nucleotide sequence ID" value="NZ_NPEW01000037.1"/>
</dbReference>
<organism evidence="2 3">
    <name type="scientific">Rhodoplanes serenus</name>
    <dbReference type="NCBI Taxonomy" id="200615"/>
    <lineage>
        <taxon>Bacteria</taxon>
        <taxon>Pseudomonadati</taxon>
        <taxon>Pseudomonadota</taxon>
        <taxon>Alphaproteobacteria</taxon>
        <taxon>Hyphomicrobiales</taxon>
        <taxon>Nitrobacteraceae</taxon>
        <taxon>Rhodoplanes</taxon>
    </lineage>
</organism>
<dbReference type="AlphaFoldDB" id="A0A327KB28"/>
<evidence type="ECO:0000259" key="1">
    <source>
        <dbReference type="Pfam" id="PF14403"/>
    </source>
</evidence>
<dbReference type="Gene3D" id="3.30.1490.270">
    <property type="match status" value="1"/>
</dbReference>
<dbReference type="Proteomes" id="UP000289200">
    <property type="component" value="Unassembled WGS sequence"/>
</dbReference>
<name>A0A327KB28_9BRAD</name>
<protein>
    <recommendedName>
        <fullName evidence="1">Circularly permuted ATP-grasp type 2 domain-containing protein</fullName>
    </recommendedName>
</protein>
<keyword evidence="3" id="KW-1185">Reference proteome</keyword>
<feature type="domain" description="Circularly permuted ATP-grasp type 2" evidence="1">
    <location>
        <begin position="71"/>
        <end position="448"/>
    </location>
</feature>
<dbReference type="InterPro" id="IPR051680">
    <property type="entry name" value="ATP-dep_Glu-Cys_Ligase-2"/>
</dbReference>
<dbReference type="InterPro" id="IPR016450">
    <property type="entry name" value="UCP005522"/>
</dbReference>
<dbReference type="PIRSF" id="PIRSF005522">
    <property type="entry name" value="UCP005522"/>
    <property type="match status" value="1"/>
</dbReference>
<gene>
    <name evidence="2" type="ORF">RHODGE_RHODGE_01221</name>
</gene>